<protein>
    <submittedName>
        <fullName evidence="1">Uncharacterized protein</fullName>
    </submittedName>
</protein>
<keyword evidence="2" id="KW-1185">Reference proteome</keyword>
<comment type="caution">
    <text evidence="1">The sequence shown here is derived from an EMBL/GenBank/DDBJ whole genome shotgun (WGS) entry which is preliminary data.</text>
</comment>
<name>A0ACC0NFX6_RHOML</name>
<gene>
    <name evidence="1" type="ORF">RHMOL_Rhmol06G0238900</name>
</gene>
<dbReference type="Proteomes" id="UP001062846">
    <property type="component" value="Chromosome 6"/>
</dbReference>
<dbReference type="EMBL" id="CM046393">
    <property type="protein sequence ID" value="KAI8552105.1"/>
    <property type="molecule type" value="Genomic_DNA"/>
</dbReference>
<evidence type="ECO:0000313" key="1">
    <source>
        <dbReference type="EMBL" id="KAI8552105.1"/>
    </source>
</evidence>
<organism evidence="1 2">
    <name type="scientific">Rhododendron molle</name>
    <name type="common">Chinese azalea</name>
    <name type="synonym">Azalea mollis</name>
    <dbReference type="NCBI Taxonomy" id="49168"/>
    <lineage>
        <taxon>Eukaryota</taxon>
        <taxon>Viridiplantae</taxon>
        <taxon>Streptophyta</taxon>
        <taxon>Embryophyta</taxon>
        <taxon>Tracheophyta</taxon>
        <taxon>Spermatophyta</taxon>
        <taxon>Magnoliopsida</taxon>
        <taxon>eudicotyledons</taxon>
        <taxon>Gunneridae</taxon>
        <taxon>Pentapetalae</taxon>
        <taxon>asterids</taxon>
        <taxon>Ericales</taxon>
        <taxon>Ericaceae</taxon>
        <taxon>Ericoideae</taxon>
        <taxon>Rhodoreae</taxon>
        <taxon>Rhododendron</taxon>
    </lineage>
</organism>
<evidence type="ECO:0000313" key="2">
    <source>
        <dbReference type="Proteomes" id="UP001062846"/>
    </source>
</evidence>
<reference evidence="1" key="1">
    <citation type="submission" date="2022-02" db="EMBL/GenBank/DDBJ databases">
        <title>Plant Genome Project.</title>
        <authorList>
            <person name="Zhang R.-G."/>
        </authorList>
    </citation>
    <scope>NUCLEOTIDE SEQUENCE</scope>
    <source>
        <strain evidence="1">AT1</strain>
    </source>
</reference>
<accession>A0ACC0NFX6</accession>
<proteinExistence type="predicted"/>
<sequence>MHIHHFLQLNSLTVWKTPSIVLPVTKADTAVAEDMKSGCGGGYEGGHGGRGGGHEGGRGRRRGGGY</sequence>